<gene>
    <name evidence="1" type="ORF">GFB49_15985</name>
</gene>
<keyword evidence="2" id="KW-1185">Reference proteome</keyword>
<dbReference type="AlphaFoldDB" id="A0A843YFT7"/>
<sequence length="222" mass="25385">MILSTGRNYLFIHIPKTGGTSLALALEARAMADDMMLGDTPKALKRRRRLQDVQTRGRLWKHSTRADLEGLLPKAQMDALFTFTLVRNPWDRVVSYYFWLRSQNFSHPSVGLAKALAFPEFLAHPSIQTAFRANPAPHYVTGSDGVERCDLFIRIEHFATDAQPLFDHLGFELTLPQANRSDREADWRSYYTPESAAIVADFSAVELERFEYSFNDWPLTQS</sequence>
<dbReference type="SUPFAM" id="SSF52540">
    <property type="entry name" value="P-loop containing nucleoside triphosphate hydrolases"/>
    <property type="match status" value="1"/>
</dbReference>
<dbReference type="GO" id="GO:0016020">
    <property type="term" value="C:membrane"/>
    <property type="evidence" value="ECO:0007669"/>
    <property type="project" value="InterPro"/>
</dbReference>
<name>A0A843YFT7_9RHOB</name>
<reference evidence="1 2" key="1">
    <citation type="submission" date="2019-10" db="EMBL/GenBank/DDBJ databases">
        <title>Epibacterium sp. nov., isolated from seawater.</title>
        <authorList>
            <person name="Zhang X."/>
            <person name="Li N."/>
        </authorList>
    </citation>
    <scope>NUCLEOTIDE SEQUENCE [LARGE SCALE GENOMIC DNA]</scope>
    <source>
        <strain evidence="1 2">SM1979</strain>
    </source>
</reference>
<dbReference type="Pfam" id="PF03567">
    <property type="entry name" value="Sulfotransfer_2"/>
    <property type="match status" value="1"/>
</dbReference>
<protein>
    <submittedName>
        <fullName evidence="1">Type II secretory pathway, pullulanase PulA</fullName>
    </submittedName>
</protein>
<organism evidence="1 2">
    <name type="scientific">Tritonibacter litoralis</name>
    <dbReference type="NCBI Taxonomy" id="2662264"/>
    <lineage>
        <taxon>Bacteria</taxon>
        <taxon>Pseudomonadati</taxon>
        <taxon>Pseudomonadota</taxon>
        <taxon>Alphaproteobacteria</taxon>
        <taxon>Rhodobacterales</taxon>
        <taxon>Paracoccaceae</taxon>
        <taxon>Tritonibacter</taxon>
    </lineage>
</organism>
<comment type="caution">
    <text evidence="1">The sequence shown here is derived from an EMBL/GenBank/DDBJ whole genome shotgun (WGS) entry which is preliminary data.</text>
</comment>
<evidence type="ECO:0000313" key="2">
    <source>
        <dbReference type="Proteomes" id="UP000444174"/>
    </source>
</evidence>
<dbReference type="Proteomes" id="UP000444174">
    <property type="component" value="Unassembled WGS sequence"/>
</dbReference>
<accession>A0A843YFT7</accession>
<dbReference type="InterPro" id="IPR005331">
    <property type="entry name" value="Sulfotransferase"/>
</dbReference>
<proteinExistence type="predicted"/>
<dbReference type="RefSeq" id="WP_153216941.1">
    <property type="nucleotide sequence ID" value="NZ_WIBF01000011.1"/>
</dbReference>
<dbReference type="Gene3D" id="3.40.50.300">
    <property type="entry name" value="P-loop containing nucleotide triphosphate hydrolases"/>
    <property type="match status" value="1"/>
</dbReference>
<dbReference type="InterPro" id="IPR027417">
    <property type="entry name" value="P-loop_NTPase"/>
</dbReference>
<evidence type="ECO:0000313" key="1">
    <source>
        <dbReference type="EMBL" id="MQQ09966.1"/>
    </source>
</evidence>
<dbReference type="GO" id="GO:0008146">
    <property type="term" value="F:sulfotransferase activity"/>
    <property type="evidence" value="ECO:0007669"/>
    <property type="project" value="InterPro"/>
</dbReference>
<dbReference type="EMBL" id="WIBF01000011">
    <property type="protein sequence ID" value="MQQ09966.1"/>
    <property type="molecule type" value="Genomic_DNA"/>
</dbReference>